<proteinExistence type="predicted"/>
<evidence type="ECO:0008006" key="4">
    <source>
        <dbReference type="Google" id="ProtNLM"/>
    </source>
</evidence>
<comment type="caution">
    <text evidence="2">The sequence shown here is derived from an EMBL/GenBank/DDBJ whole genome shotgun (WGS) entry which is preliminary data.</text>
</comment>
<evidence type="ECO:0000313" key="3">
    <source>
        <dbReference type="Proteomes" id="UP000519004"/>
    </source>
</evidence>
<evidence type="ECO:0000313" key="2">
    <source>
        <dbReference type="EMBL" id="MBB5015820.1"/>
    </source>
</evidence>
<organism evidence="2 3">
    <name type="scientific">Rehaibacterium terrae</name>
    <dbReference type="NCBI Taxonomy" id="1341696"/>
    <lineage>
        <taxon>Bacteria</taxon>
        <taxon>Pseudomonadati</taxon>
        <taxon>Pseudomonadota</taxon>
        <taxon>Gammaproteobacteria</taxon>
        <taxon>Lysobacterales</taxon>
        <taxon>Lysobacteraceae</taxon>
        <taxon>Rehaibacterium</taxon>
    </lineage>
</organism>
<keyword evidence="3" id="KW-1185">Reference proteome</keyword>
<keyword evidence="1" id="KW-1133">Transmembrane helix</keyword>
<dbReference type="Proteomes" id="UP000519004">
    <property type="component" value="Unassembled WGS sequence"/>
</dbReference>
<keyword evidence="1" id="KW-0812">Transmembrane</keyword>
<protein>
    <recommendedName>
        <fullName evidence="4">SMODS and SLOG-associating 2TM effector domain-containing protein</fullName>
    </recommendedName>
</protein>
<dbReference type="RefSeq" id="WP_183948496.1">
    <property type="nucleotide sequence ID" value="NZ_JACHHX010000011.1"/>
</dbReference>
<gene>
    <name evidence="2" type="ORF">HNQ58_001730</name>
</gene>
<dbReference type="EMBL" id="JACHHX010000011">
    <property type="protein sequence ID" value="MBB5015820.1"/>
    <property type="molecule type" value="Genomic_DNA"/>
</dbReference>
<accession>A0A7W7Y0I8</accession>
<keyword evidence="1" id="KW-0472">Membrane</keyword>
<name>A0A7W7Y0I8_9GAMM</name>
<sequence>MPVSEQPAQLVIGVVAHRDLVDAEQPALRGTVRALLERLRRDYPGTPLRLLCALAEGGDLLVAEVARELRIPLTAPLPMPLPDYERDFSDPATLARFRALIADADVLELPLAPGDTAAGLASKPVRDRQYAQLGLFISSHCQILLALWDGRPTDAPGGTGQVLHFHLHEELPGLRRASDAPNLFADDDSDLVYHVVCSRRGETPSTKAGDAWWLTAESRVPGDGPVPNGYDRMFRQMAAFNADLARYRMRIDRARTTLLPARPPASPTAVALRIDRLFATADWLAVHFQRRVHQSLLAIHVLAVLMGLSFLAYSELDASKWFIAVFLGLFALGFALWRIGESRQWHRRYLDYRVLAEGLRVQFHLALAGAANRDSPSFAYDSFLQKQDIELGWIRHVMRMPSLYGNPGERPHPAWLDWVMQHWVGSRESGQFDYFRHRADERARHYLRTRKVGHACLALGLLTAVALLAFNPWIDEPLEGWLLVLMGMLPLIAGVREAYSHKKADKELIKQYRFMARIYGNARQRLDRARDDDERRRILQALGAAALEEHAEWTLLHRDRPLEHSQLG</sequence>
<feature type="transmembrane region" description="Helical" evidence="1">
    <location>
        <begin position="452"/>
        <end position="474"/>
    </location>
</feature>
<feature type="transmembrane region" description="Helical" evidence="1">
    <location>
        <begin position="296"/>
        <end position="314"/>
    </location>
</feature>
<dbReference type="Gene3D" id="3.40.50.450">
    <property type="match status" value="1"/>
</dbReference>
<dbReference type="AlphaFoldDB" id="A0A7W7Y0I8"/>
<feature type="transmembrane region" description="Helical" evidence="1">
    <location>
        <begin position="480"/>
        <end position="499"/>
    </location>
</feature>
<evidence type="ECO:0000256" key="1">
    <source>
        <dbReference type="SAM" id="Phobius"/>
    </source>
</evidence>
<reference evidence="2 3" key="1">
    <citation type="submission" date="2020-08" db="EMBL/GenBank/DDBJ databases">
        <title>Genomic Encyclopedia of Type Strains, Phase IV (KMG-IV): sequencing the most valuable type-strain genomes for metagenomic binning, comparative biology and taxonomic classification.</title>
        <authorList>
            <person name="Goeker M."/>
        </authorList>
    </citation>
    <scope>NUCLEOTIDE SEQUENCE [LARGE SCALE GENOMIC DNA]</scope>
    <source>
        <strain evidence="2 3">DSM 25897</strain>
    </source>
</reference>
<feature type="transmembrane region" description="Helical" evidence="1">
    <location>
        <begin position="320"/>
        <end position="339"/>
    </location>
</feature>